<gene>
    <name evidence="1" type="ORF">LCGC14_1450080</name>
</gene>
<proteinExistence type="predicted"/>
<evidence type="ECO:0000313" key="1">
    <source>
        <dbReference type="EMBL" id="KKM69506.1"/>
    </source>
</evidence>
<comment type="caution">
    <text evidence="1">The sequence shown here is derived from an EMBL/GenBank/DDBJ whole genome shotgun (WGS) entry which is preliminary data.</text>
</comment>
<protein>
    <submittedName>
        <fullName evidence="1">Uncharacterized protein</fullName>
    </submittedName>
</protein>
<organism evidence="1">
    <name type="scientific">marine sediment metagenome</name>
    <dbReference type="NCBI Taxonomy" id="412755"/>
    <lineage>
        <taxon>unclassified sequences</taxon>
        <taxon>metagenomes</taxon>
        <taxon>ecological metagenomes</taxon>
    </lineage>
</organism>
<reference evidence="1" key="1">
    <citation type="journal article" date="2015" name="Nature">
        <title>Complex archaea that bridge the gap between prokaryotes and eukaryotes.</title>
        <authorList>
            <person name="Spang A."/>
            <person name="Saw J.H."/>
            <person name="Jorgensen S.L."/>
            <person name="Zaremba-Niedzwiedzka K."/>
            <person name="Martijn J."/>
            <person name="Lind A.E."/>
            <person name="van Eijk R."/>
            <person name="Schleper C."/>
            <person name="Guy L."/>
            <person name="Ettema T.J."/>
        </authorList>
    </citation>
    <scope>NUCLEOTIDE SEQUENCE</scope>
</reference>
<dbReference type="EMBL" id="LAZR01009977">
    <property type="protein sequence ID" value="KKM69506.1"/>
    <property type="molecule type" value="Genomic_DNA"/>
</dbReference>
<name>A0A0F9K4D8_9ZZZZ</name>
<sequence>MVIEENDHVLVIWFQSYNESDYMGALVREGGPDGDLVLRYRFRYYAPSEQFNPFDENDRKNWYEARLTCSEAEAIEKTDRIVEEMAIAREKGWGDLHVNDRIFVNGGGDAVQKALSKMPWCHMKFEEAKP</sequence>
<dbReference type="AlphaFoldDB" id="A0A0F9K4D8"/>
<accession>A0A0F9K4D8</accession>